<name>A0A1Y2LQQ8_EPING</name>
<evidence type="ECO:0000313" key="3">
    <source>
        <dbReference type="Proteomes" id="UP000193240"/>
    </source>
</evidence>
<proteinExistence type="predicted"/>
<dbReference type="AlphaFoldDB" id="A0A1Y2LQQ8"/>
<gene>
    <name evidence="2" type="ORF">B5807_07979</name>
</gene>
<protein>
    <submittedName>
        <fullName evidence="2">Uncharacterized protein</fullName>
    </submittedName>
</protein>
<keyword evidence="3" id="KW-1185">Reference proteome</keyword>
<dbReference type="Proteomes" id="UP000193240">
    <property type="component" value="Unassembled WGS sequence"/>
</dbReference>
<feature type="region of interest" description="Disordered" evidence="1">
    <location>
        <begin position="73"/>
        <end position="95"/>
    </location>
</feature>
<evidence type="ECO:0000313" key="2">
    <source>
        <dbReference type="EMBL" id="OSS46165.1"/>
    </source>
</evidence>
<dbReference type="EMBL" id="KZ107852">
    <property type="protein sequence ID" value="OSS46165.1"/>
    <property type="molecule type" value="Genomic_DNA"/>
</dbReference>
<accession>A0A1Y2LQQ8</accession>
<reference evidence="2 3" key="1">
    <citation type="journal article" date="2017" name="Genome Announc.">
        <title>Genome sequence of the saprophytic ascomycete Epicoccum nigrum ICMP 19927 strain isolated from New Zealand.</title>
        <authorList>
            <person name="Fokin M."/>
            <person name="Fleetwood D."/>
            <person name="Weir B.S."/>
            <person name="Villas-Boas S.G."/>
        </authorList>
    </citation>
    <scope>NUCLEOTIDE SEQUENCE [LARGE SCALE GENOMIC DNA]</scope>
    <source>
        <strain evidence="2 3">ICMP 19927</strain>
    </source>
</reference>
<dbReference type="InParanoid" id="A0A1Y2LQQ8"/>
<sequence length="162" mass="18270">MPRHPKYSVIGTWTLYRLRAWQSVLYMQRLFPQCLVICSVLCACKALETTKLVVWTICLLYLRVQNPSAKHRGFPPVNMKRDEDTLPPAQPGKSTWEDRLHRTGYQGFAGSDTLAASSSMAFGLVTRTRAPGQELGITQRRPEFLTADHAHSTAFAADLDVY</sequence>
<organism evidence="2 3">
    <name type="scientific">Epicoccum nigrum</name>
    <name type="common">Soil fungus</name>
    <name type="synonym">Epicoccum purpurascens</name>
    <dbReference type="NCBI Taxonomy" id="105696"/>
    <lineage>
        <taxon>Eukaryota</taxon>
        <taxon>Fungi</taxon>
        <taxon>Dikarya</taxon>
        <taxon>Ascomycota</taxon>
        <taxon>Pezizomycotina</taxon>
        <taxon>Dothideomycetes</taxon>
        <taxon>Pleosporomycetidae</taxon>
        <taxon>Pleosporales</taxon>
        <taxon>Pleosporineae</taxon>
        <taxon>Didymellaceae</taxon>
        <taxon>Epicoccum</taxon>
    </lineage>
</organism>
<evidence type="ECO:0000256" key="1">
    <source>
        <dbReference type="SAM" id="MobiDB-lite"/>
    </source>
</evidence>